<accession>A0A8J3WZU7</accession>
<dbReference type="Gene3D" id="3.90.1570.10">
    <property type="entry name" value="tt1808, chain A"/>
    <property type="match status" value="1"/>
</dbReference>
<evidence type="ECO:0000313" key="3">
    <source>
        <dbReference type="Proteomes" id="UP000599074"/>
    </source>
</evidence>
<evidence type="ECO:0000313" key="2">
    <source>
        <dbReference type="EMBL" id="GII21664.1"/>
    </source>
</evidence>
<organism evidence="2 3">
    <name type="scientific">Planosporangium mesophilum</name>
    <dbReference type="NCBI Taxonomy" id="689768"/>
    <lineage>
        <taxon>Bacteria</taxon>
        <taxon>Bacillati</taxon>
        <taxon>Actinomycetota</taxon>
        <taxon>Actinomycetes</taxon>
        <taxon>Micromonosporales</taxon>
        <taxon>Micromonosporaceae</taxon>
        <taxon>Planosporangium</taxon>
    </lineage>
</organism>
<keyword evidence="3" id="KW-1185">Reference proteome</keyword>
<dbReference type="InterPro" id="IPR011335">
    <property type="entry name" value="Restrct_endonuc-II-like"/>
</dbReference>
<dbReference type="PANTHER" id="PTHR35400:SF3">
    <property type="entry name" value="SLL1072 PROTEIN"/>
    <property type="match status" value="1"/>
</dbReference>
<dbReference type="CDD" id="cd06260">
    <property type="entry name" value="DUF820-like"/>
    <property type="match status" value="1"/>
</dbReference>
<name>A0A8J3WZU7_9ACTN</name>
<gene>
    <name evidence="2" type="ORF">Pme01_12610</name>
</gene>
<dbReference type="InterPro" id="IPR008538">
    <property type="entry name" value="Uma2"/>
</dbReference>
<feature type="domain" description="Putative restriction endonuclease" evidence="1">
    <location>
        <begin position="31"/>
        <end position="186"/>
    </location>
</feature>
<dbReference type="Proteomes" id="UP000599074">
    <property type="component" value="Unassembled WGS sequence"/>
</dbReference>
<protein>
    <recommendedName>
        <fullName evidence="1">Putative restriction endonuclease domain-containing protein</fullName>
    </recommendedName>
</protein>
<dbReference type="PANTHER" id="PTHR35400">
    <property type="entry name" value="SLR1083 PROTEIN"/>
    <property type="match status" value="1"/>
</dbReference>
<comment type="caution">
    <text evidence="2">The sequence shown here is derived from an EMBL/GenBank/DDBJ whole genome shotgun (WGS) entry which is preliminary data.</text>
</comment>
<dbReference type="AlphaFoldDB" id="A0A8J3WZU7"/>
<dbReference type="InterPro" id="IPR012296">
    <property type="entry name" value="Nuclease_put_TT1808"/>
</dbReference>
<reference evidence="2" key="1">
    <citation type="submission" date="2021-01" db="EMBL/GenBank/DDBJ databases">
        <title>Whole genome shotgun sequence of Planosporangium mesophilum NBRC 109066.</title>
        <authorList>
            <person name="Komaki H."/>
            <person name="Tamura T."/>
        </authorList>
    </citation>
    <scope>NUCLEOTIDE SEQUENCE</scope>
    <source>
        <strain evidence="2">NBRC 109066</strain>
    </source>
</reference>
<evidence type="ECO:0000259" key="1">
    <source>
        <dbReference type="Pfam" id="PF05685"/>
    </source>
</evidence>
<proteinExistence type="predicted"/>
<dbReference type="Pfam" id="PF05685">
    <property type="entry name" value="Uma2"/>
    <property type="match status" value="1"/>
</dbReference>
<dbReference type="EMBL" id="BOON01000010">
    <property type="protein sequence ID" value="GII21664.1"/>
    <property type="molecule type" value="Genomic_DNA"/>
</dbReference>
<dbReference type="SUPFAM" id="SSF52980">
    <property type="entry name" value="Restriction endonuclease-like"/>
    <property type="match status" value="1"/>
</dbReference>
<sequence>MTDMSAEPIDPGARSWSPDPLRQRLANFTIEDVLALPDDAPRVELVDGVMVVVPSPSLGHQTIGNLLWAWLRQRCPDRLDVATAVGVAVTPNRTCEPDVLLYSAEVSRTHHFLMPHEVMLVVEVVSPGTRRRDRLEKPAVYAEAGIPNLWRVEQDPVHVYAYTLTNGVYKELANSADELVLDEPFPIRLPIREITP</sequence>